<keyword evidence="2" id="KW-1185">Reference proteome</keyword>
<dbReference type="PANTHER" id="PTHR43611">
    <property type="entry name" value="ALPHA-D-GLUCOSE 1-PHOSPHATE PHOSPHATASE"/>
    <property type="match status" value="1"/>
</dbReference>
<reference evidence="1 2" key="1">
    <citation type="submission" date="2023-09" db="EMBL/GenBank/DDBJ databases">
        <authorList>
            <person name="Rey-Velasco X."/>
        </authorList>
    </citation>
    <scope>NUCLEOTIDE SEQUENCE [LARGE SCALE GENOMIC DNA]</scope>
    <source>
        <strain evidence="1 2">P385</strain>
    </source>
</reference>
<dbReference type="Proteomes" id="UP001259982">
    <property type="component" value="Unassembled WGS sequence"/>
</dbReference>
<name>A0ABU3B9Q2_9GAMM</name>
<protein>
    <submittedName>
        <fullName evidence="1">HAD-IA family hydrolase</fullName>
    </submittedName>
</protein>
<accession>A0ABU3B9Q2</accession>
<dbReference type="NCBIfam" id="TIGR01509">
    <property type="entry name" value="HAD-SF-IA-v3"/>
    <property type="match status" value="1"/>
</dbReference>
<keyword evidence="1" id="KW-0378">Hydrolase</keyword>
<dbReference type="InterPro" id="IPR036412">
    <property type="entry name" value="HAD-like_sf"/>
</dbReference>
<comment type="caution">
    <text evidence="1">The sequence shown here is derived from an EMBL/GenBank/DDBJ whole genome shotgun (WGS) entry which is preliminary data.</text>
</comment>
<dbReference type="SFLD" id="SFLDG01129">
    <property type="entry name" value="C1.5:_HAD__Beta-PGM__Phosphata"/>
    <property type="match status" value="1"/>
</dbReference>
<dbReference type="PANTHER" id="PTHR43611:SF3">
    <property type="entry name" value="FLAVIN MONONUCLEOTIDE HYDROLASE 1, CHLOROPLATIC"/>
    <property type="match status" value="1"/>
</dbReference>
<dbReference type="InterPro" id="IPR006439">
    <property type="entry name" value="HAD-SF_hydro_IA"/>
</dbReference>
<evidence type="ECO:0000313" key="2">
    <source>
        <dbReference type="Proteomes" id="UP001259982"/>
    </source>
</evidence>
<dbReference type="RefSeq" id="WP_311659546.1">
    <property type="nucleotide sequence ID" value="NZ_JAVRHY010000011.1"/>
</dbReference>
<dbReference type="EMBL" id="JAVRHY010000011">
    <property type="protein sequence ID" value="MDT0619189.1"/>
    <property type="molecule type" value="Genomic_DNA"/>
</dbReference>
<dbReference type="GO" id="GO:0016787">
    <property type="term" value="F:hydrolase activity"/>
    <property type="evidence" value="ECO:0007669"/>
    <property type="project" value="UniProtKB-KW"/>
</dbReference>
<dbReference type="SFLD" id="SFLDS00003">
    <property type="entry name" value="Haloacid_Dehalogenase"/>
    <property type="match status" value="1"/>
</dbReference>
<evidence type="ECO:0000313" key="1">
    <source>
        <dbReference type="EMBL" id="MDT0619189.1"/>
    </source>
</evidence>
<dbReference type="Gene3D" id="3.40.50.1000">
    <property type="entry name" value="HAD superfamily/HAD-like"/>
    <property type="match status" value="1"/>
</dbReference>
<dbReference type="Pfam" id="PF00702">
    <property type="entry name" value="Hydrolase"/>
    <property type="match status" value="1"/>
</dbReference>
<dbReference type="SUPFAM" id="SSF56784">
    <property type="entry name" value="HAD-like"/>
    <property type="match status" value="1"/>
</dbReference>
<organism evidence="1 2">
    <name type="scientific">Spectribacter acetivorans</name>
    <dbReference type="NCBI Taxonomy" id="3075603"/>
    <lineage>
        <taxon>Bacteria</taxon>
        <taxon>Pseudomonadati</taxon>
        <taxon>Pseudomonadota</taxon>
        <taxon>Gammaproteobacteria</taxon>
        <taxon>Salinisphaerales</taxon>
        <taxon>Salinisphaeraceae</taxon>
        <taxon>Spectribacter</taxon>
    </lineage>
</organism>
<dbReference type="InterPro" id="IPR023214">
    <property type="entry name" value="HAD_sf"/>
</dbReference>
<sequence length="206" mass="22528">MWLIFDLGGVLIDVEPLEATLARLAAESDTPVAELREPLREAFASEQRSLSEQFQWGDLDEAGFLAALDARLTRPLGPAVLARHMAGMLRGAIAETPALLAALAARHPVACYSNTNPVHWRAALARFDFMGLFRHAMASHEERLAKPDPRVFERVQARLGAGPGECLLIDDREINVTAARRAGWAALPFTDADTLRRDLAARGITP</sequence>
<dbReference type="InterPro" id="IPR023198">
    <property type="entry name" value="PGP-like_dom2"/>
</dbReference>
<dbReference type="Gene3D" id="1.10.150.240">
    <property type="entry name" value="Putative phosphatase, domain 2"/>
    <property type="match status" value="1"/>
</dbReference>
<gene>
    <name evidence="1" type="ORF">RM531_11955</name>
</gene>
<proteinExistence type="predicted"/>